<feature type="disulfide bond" evidence="6">
    <location>
        <begin position="560"/>
        <end position="603"/>
    </location>
</feature>
<dbReference type="PANTHER" id="PTHR45656">
    <property type="entry name" value="PROTEIN CBR-CLEC-78"/>
    <property type="match status" value="1"/>
</dbReference>
<protein>
    <submittedName>
        <fullName evidence="15">Uncharacterized protein</fullName>
    </submittedName>
</protein>
<dbReference type="SUPFAM" id="SSF56436">
    <property type="entry name" value="C-type lectin-like"/>
    <property type="match status" value="1"/>
</dbReference>
<dbReference type="InterPro" id="IPR000742">
    <property type="entry name" value="EGF"/>
</dbReference>
<dbReference type="InterPro" id="IPR036383">
    <property type="entry name" value="TSP1_rpt_sf"/>
</dbReference>
<evidence type="ECO:0000256" key="4">
    <source>
        <dbReference type="ARBA" id="ARBA00023157"/>
    </source>
</evidence>
<dbReference type="SUPFAM" id="SSF57535">
    <property type="entry name" value="Complement control module/SCR domain"/>
    <property type="match status" value="6"/>
</dbReference>
<dbReference type="CDD" id="cd00037">
    <property type="entry name" value="CLECT"/>
    <property type="match status" value="1"/>
</dbReference>
<keyword evidence="4 5" id="KW-1015">Disulfide bond</keyword>
<dbReference type="Pfam" id="PF00090">
    <property type="entry name" value="TSP_1"/>
    <property type="match status" value="1"/>
</dbReference>
<dbReference type="PROSITE" id="PS50092">
    <property type="entry name" value="TSP1"/>
    <property type="match status" value="1"/>
</dbReference>
<dbReference type="PANTHER" id="PTHR45656:SF4">
    <property type="entry name" value="PROTEIN CBR-CLEC-78"/>
    <property type="match status" value="1"/>
</dbReference>
<dbReference type="EMBL" id="CAWYQH010000013">
    <property type="protein sequence ID" value="CAK8674434.1"/>
    <property type="molecule type" value="Genomic_DNA"/>
</dbReference>
<dbReference type="SMART" id="SM00059">
    <property type="entry name" value="FN2"/>
    <property type="match status" value="1"/>
</dbReference>
<feature type="domain" description="C-type lectin" evidence="10">
    <location>
        <begin position="729"/>
        <end position="846"/>
    </location>
</feature>
<dbReference type="InterPro" id="IPR001881">
    <property type="entry name" value="EGF-like_Ca-bd_dom"/>
</dbReference>
<dbReference type="InterPro" id="IPR016186">
    <property type="entry name" value="C-type_lectin-like/link_sf"/>
</dbReference>
<comment type="caution">
    <text evidence="15">The sequence shown here is derived from an EMBL/GenBank/DDBJ whole genome shotgun (WGS) entry which is preliminary data.</text>
</comment>
<organism evidence="15 16">
    <name type="scientific">Clavelina lepadiformis</name>
    <name type="common">Light-bulb sea squirt</name>
    <name type="synonym">Ascidia lepadiformis</name>
    <dbReference type="NCBI Taxonomy" id="159417"/>
    <lineage>
        <taxon>Eukaryota</taxon>
        <taxon>Metazoa</taxon>
        <taxon>Chordata</taxon>
        <taxon>Tunicata</taxon>
        <taxon>Ascidiacea</taxon>
        <taxon>Aplousobranchia</taxon>
        <taxon>Clavelinidae</taxon>
        <taxon>Clavelina</taxon>
    </lineage>
</organism>
<evidence type="ECO:0000256" key="7">
    <source>
        <dbReference type="PROSITE-ProRule" id="PRU00479"/>
    </source>
</evidence>
<gene>
    <name evidence="15" type="ORF">CVLEPA_LOCUS4133</name>
</gene>
<evidence type="ECO:0000259" key="9">
    <source>
        <dbReference type="PROSITE" id="PS50026"/>
    </source>
</evidence>
<dbReference type="PROSITE" id="PS01186">
    <property type="entry name" value="EGF_2"/>
    <property type="match status" value="1"/>
</dbReference>
<feature type="domain" description="Sushi" evidence="12">
    <location>
        <begin position="67"/>
        <end position="130"/>
    </location>
</feature>
<dbReference type="SMART" id="SM00032">
    <property type="entry name" value="CCP"/>
    <property type="match status" value="6"/>
</dbReference>
<dbReference type="SMART" id="SM00181">
    <property type="entry name" value="EGF"/>
    <property type="match status" value="2"/>
</dbReference>
<evidence type="ECO:0000256" key="6">
    <source>
        <dbReference type="PROSITE-ProRule" id="PRU00302"/>
    </source>
</evidence>
<keyword evidence="5" id="KW-0245">EGF-like domain</keyword>
<dbReference type="InterPro" id="IPR000152">
    <property type="entry name" value="EGF-type_Asp/Asn_hydroxyl_site"/>
</dbReference>
<feature type="domain" description="Fibronectin type-II" evidence="13">
    <location>
        <begin position="622"/>
        <end position="684"/>
    </location>
</feature>
<dbReference type="InterPro" id="IPR035976">
    <property type="entry name" value="Sushi/SCR/CCP_sf"/>
</dbReference>
<evidence type="ECO:0000259" key="13">
    <source>
        <dbReference type="PROSITE" id="PS51092"/>
    </source>
</evidence>
<dbReference type="SMART" id="SM00137">
    <property type="entry name" value="MAM"/>
    <property type="match status" value="1"/>
</dbReference>
<evidence type="ECO:0000256" key="8">
    <source>
        <dbReference type="SAM" id="SignalP"/>
    </source>
</evidence>
<dbReference type="PROSITE" id="PS50041">
    <property type="entry name" value="C_TYPE_LECTIN_2"/>
    <property type="match status" value="1"/>
</dbReference>
<dbReference type="PROSITE" id="PS00022">
    <property type="entry name" value="EGF_1"/>
    <property type="match status" value="1"/>
</dbReference>
<dbReference type="SUPFAM" id="SSF57196">
    <property type="entry name" value="EGF/Laminin"/>
    <property type="match status" value="1"/>
</dbReference>
<evidence type="ECO:0000313" key="16">
    <source>
        <dbReference type="Proteomes" id="UP001642483"/>
    </source>
</evidence>
<dbReference type="Pfam" id="PF00040">
    <property type="entry name" value="fn2"/>
    <property type="match status" value="1"/>
</dbReference>
<dbReference type="PROSITE" id="PS00615">
    <property type="entry name" value="C_TYPE_LECTIN_1"/>
    <property type="match status" value="1"/>
</dbReference>
<evidence type="ECO:0000256" key="5">
    <source>
        <dbReference type="PROSITE-ProRule" id="PRU00076"/>
    </source>
</evidence>
<evidence type="ECO:0000259" key="12">
    <source>
        <dbReference type="PROSITE" id="PS50923"/>
    </source>
</evidence>
<sequence length="872" mass="98350">MKVGTRQIGVLLLLIFDQAWDSASQETSCKRNLSLLEEGRECRKPCQSNSDCKGVLKKCRCDNICGKSCYNPDGPCDELEPFENGVIDGLRTYGNEVTYSCNDGYVLVGSSTRTCRSDKKWTGSAPYCKSVCAFPARTSSAYPETDDSNFDIGDIVTYSCRFGFILSGNPTITCTVNGWTPNQFRCSKVDCKSPKDIQNGYWEGDDFLFGGRVYYHCNLGYELQQRQNYISCSTNGEWQGQVPVCEAKTCQAPIAPEHGSVDDRGIDYEYNNRITYSCESGYRLEGSEVGRCNENKNWGEVPTCVVDKDCDFEDFRRPICGFTTSGMKFNRTFIHTGANGRRGYIAKASFERSQRNAQAILSSPIISRNTQVCLRFYYRVSEFESGSEFYARMEGESRRFWAFNQFELRNIWLGAEYSFSSSRNDLEVHFTARSSRSSTTVELDDISFSENTRCGDECNPNPCRNQATCVNRINDYKCFCRSGFEGKDCSIETDCVVPRAPSFGSVRPASGKQVKPGGSIIYSCDQGYFMSNQPTGSLTAICLSNKNWDHTVPTCEEIHCTAPSLPEDGTSSETAGTKISIDESIVFGCNEGYTMIGQPTIFCSGAETWSSEIPECVERRCTSKGECHFPFKYGGKTYKTCPYYTSGGYYWCSLTPTYTDSFGVCDRACKTGWSEWSKWGECSEGCVKGHQTRSRICQNPTGGKPCEGQALETRECNIQSCLDRDGFRFEDKIYRLFKAEFTYNDAAARCARSQGRLAVLKTRSIFNEVVRQMPRRRYFHIGIRRLDGRWKFSDGSRVPLSGEGKFERWARGQPSYSYLYPCVILRTDTDTWDNYSCNKKRPFICEFDIPASLLPRMMDLADEDISSSNMSP</sequence>
<feature type="domain" description="Sushi" evidence="12">
    <location>
        <begin position="493"/>
        <end position="557"/>
    </location>
</feature>
<proteinExistence type="inferred from homology"/>
<dbReference type="Gene3D" id="3.10.100.10">
    <property type="entry name" value="Mannose-Binding Protein A, subunit A"/>
    <property type="match status" value="1"/>
</dbReference>
<dbReference type="InterPro" id="IPR000998">
    <property type="entry name" value="MAM_dom"/>
</dbReference>
<dbReference type="InterPro" id="IPR013806">
    <property type="entry name" value="Kringle-like"/>
</dbReference>
<dbReference type="PROSITE" id="PS00010">
    <property type="entry name" value="ASX_HYDROXYL"/>
    <property type="match status" value="1"/>
</dbReference>
<dbReference type="PROSITE" id="PS50923">
    <property type="entry name" value="SUSHI"/>
    <property type="match status" value="6"/>
</dbReference>
<evidence type="ECO:0000259" key="11">
    <source>
        <dbReference type="PROSITE" id="PS50060"/>
    </source>
</evidence>
<dbReference type="InterPro" id="IPR018378">
    <property type="entry name" value="C-type_lectin_CS"/>
</dbReference>
<dbReference type="InterPro" id="IPR000562">
    <property type="entry name" value="FN_type2_dom"/>
</dbReference>
<dbReference type="SMART" id="SM00209">
    <property type="entry name" value="TSP1"/>
    <property type="match status" value="1"/>
</dbReference>
<keyword evidence="16" id="KW-1185">Reference proteome</keyword>
<keyword evidence="3" id="KW-0677">Repeat</keyword>
<reference evidence="15 16" key="1">
    <citation type="submission" date="2024-02" db="EMBL/GenBank/DDBJ databases">
        <authorList>
            <person name="Daric V."/>
            <person name="Darras S."/>
        </authorList>
    </citation>
    <scope>NUCLEOTIDE SEQUENCE [LARGE SCALE GENOMIC DNA]</scope>
</reference>
<dbReference type="InterPro" id="IPR000884">
    <property type="entry name" value="TSP1_rpt"/>
</dbReference>
<dbReference type="PROSITE" id="PS51390">
    <property type="entry name" value="WAP"/>
    <property type="match status" value="1"/>
</dbReference>
<feature type="signal peptide" evidence="8">
    <location>
        <begin position="1"/>
        <end position="25"/>
    </location>
</feature>
<feature type="chain" id="PRO_5045119668" evidence="8">
    <location>
        <begin position="26"/>
        <end position="872"/>
    </location>
</feature>
<evidence type="ECO:0000259" key="10">
    <source>
        <dbReference type="PROSITE" id="PS50041"/>
    </source>
</evidence>
<dbReference type="InterPro" id="IPR000436">
    <property type="entry name" value="Sushi_SCR_CCP_dom"/>
</dbReference>
<dbReference type="PROSITE" id="PS51092">
    <property type="entry name" value="FN2_2"/>
    <property type="match status" value="1"/>
</dbReference>
<feature type="domain" description="Sushi" evidence="12">
    <location>
        <begin position="248"/>
        <end position="306"/>
    </location>
</feature>
<evidence type="ECO:0000256" key="2">
    <source>
        <dbReference type="ARBA" id="ARBA00022729"/>
    </source>
</evidence>
<dbReference type="Pfam" id="PF00059">
    <property type="entry name" value="Lectin_C"/>
    <property type="match status" value="1"/>
</dbReference>
<dbReference type="Gene3D" id="2.20.100.10">
    <property type="entry name" value="Thrombospondin type-1 (TSP1) repeat"/>
    <property type="match status" value="1"/>
</dbReference>
<comment type="caution">
    <text evidence="7">Lacks conserved residue(s) required for the propagation of feature annotation.</text>
</comment>
<dbReference type="InterPro" id="IPR016187">
    <property type="entry name" value="CTDL_fold"/>
</dbReference>
<dbReference type="InterPro" id="IPR008197">
    <property type="entry name" value="WAP_dom"/>
</dbReference>
<dbReference type="CDD" id="cd00033">
    <property type="entry name" value="CCP"/>
    <property type="match status" value="6"/>
</dbReference>
<dbReference type="Pfam" id="PF00629">
    <property type="entry name" value="MAM"/>
    <property type="match status" value="1"/>
</dbReference>
<feature type="domain" description="WAP" evidence="14">
    <location>
        <begin position="22"/>
        <end position="73"/>
    </location>
</feature>
<dbReference type="PROSITE" id="PS50026">
    <property type="entry name" value="EGF_3"/>
    <property type="match status" value="1"/>
</dbReference>
<evidence type="ECO:0000313" key="15">
    <source>
        <dbReference type="EMBL" id="CAK8674434.1"/>
    </source>
</evidence>
<dbReference type="Proteomes" id="UP001642483">
    <property type="component" value="Unassembled WGS sequence"/>
</dbReference>
<accession>A0ABP0F7N0</accession>
<dbReference type="SUPFAM" id="SSF57440">
    <property type="entry name" value="Kringle-like"/>
    <property type="match status" value="1"/>
</dbReference>
<feature type="domain" description="MAM" evidence="11">
    <location>
        <begin position="308"/>
        <end position="456"/>
    </location>
</feature>
<evidence type="ECO:0000259" key="14">
    <source>
        <dbReference type="PROSITE" id="PS51390"/>
    </source>
</evidence>
<dbReference type="SMART" id="SM00034">
    <property type="entry name" value="CLECT"/>
    <property type="match status" value="1"/>
</dbReference>
<feature type="disulfide bond" evidence="6">
    <location>
        <begin position="589"/>
        <end position="616"/>
    </location>
</feature>
<dbReference type="PRINTS" id="PR01705">
    <property type="entry name" value="TSP1REPEAT"/>
</dbReference>
<evidence type="ECO:0000256" key="1">
    <source>
        <dbReference type="ARBA" id="ARBA00009738"/>
    </source>
</evidence>
<dbReference type="PROSITE" id="PS50060">
    <property type="entry name" value="MAM_2"/>
    <property type="match status" value="1"/>
</dbReference>
<feature type="domain" description="EGF-like" evidence="9">
    <location>
        <begin position="455"/>
        <end position="490"/>
    </location>
</feature>
<dbReference type="InterPro" id="IPR001304">
    <property type="entry name" value="C-type_lectin-like"/>
</dbReference>
<dbReference type="Gene3D" id="2.10.70.10">
    <property type="entry name" value="Complement Module, domain 1"/>
    <property type="match status" value="6"/>
</dbReference>
<dbReference type="Pfam" id="PF00084">
    <property type="entry name" value="Sushi"/>
    <property type="match status" value="6"/>
</dbReference>
<dbReference type="CDD" id="cd00054">
    <property type="entry name" value="EGF_CA"/>
    <property type="match status" value="1"/>
</dbReference>
<dbReference type="Gene3D" id="2.60.120.200">
    <property type="match status" value="1"/>
</dbReference>
<dbReference type="SMART" id="SM00179">
    <property type="entry name" value="EGF_CA"/>
    <property type="match status" value="1"/>
</dbReference>
<feature type="domain" description="Sushi" evidence="12">
    <location>
        <begin position="558"/>
        <end position="618"/>
    </location>
</feature>
<comment type="similarity">
    <text evidence="1">Belongs to the nephronectin family.</text>
</comment>
<evidence type="ECO:0000256" key="3">
    <source>
        <dbReference type="ARBA" id="ARBA00022737"/>
    </source>
</evidence>
<keyword evidence="2 8" id="KW-0732">Signal</keyword>
<dbReference type="Gene3D" id="2.10.25.10">
    <property type="entry name" value="Laminin"/>
    <property type="match status" value="1"/>
</dbReference>
<name>A0ABP0F7N0_CLALP</name>
<dbReference type="InterPro" id="IPR013320">
    <property type="entry name" value="ConA-like_dom_sf"/>
</dbReference>
<keyword evidence="6" id="KW-0768">Sushi</keyword>
<feature type="domain" description="Sushi" evidence="12">
    <location>
        <begin position="189"/>
        <end position="247"/>
    </location>
</feature>
<feature type="disulfide bond" evidence="6">
    <location>
        <begin position="101"/>
        <end position="128"/>
    </location>
</feature>
<feature type="domain" description="Sushi" evidence="12">
    <location>
        <begin position="138"/>
        <end position="188"/>
    </location>
</feature>
<dbReference type="SUPFAM" id="SSF49899">
    <property type="entry name" value="Concanavalin A-like lectins/glucanases"/>
    <property type="match status" value="1"/>
</dbReference>
<dbReference type="InterPro" id="IPR051277">
    <property type="entry name" value="SEZ6_CSMD_C4BPB_Regulators"/>
</dbReference>
<feature type="disulfide bond" evidence="5">
    <location>
        <begin position="480"/>
        <end position="489"/>
    </location>
</feature>
<dbReference type="Pfam" id="PF00008">
    <property type="entry name" value="EGF"/>
    <property type="match status" value="1"/>
</dbReference>